<dbReference type="InterPro" id="IPR013517">
    <property type="entry name" value="FG-GAP"/>
</dbReference>
<dbReference type="Gene3D" id="2.130.10.130">
    <property type="entry name" value="Integrin alpha, N-terminal"/>
    <property type="match status" value="4"/>
</dbReference>
<organism evidence="5 6">
    <name type="scientific">Algoriphagus halophilus</name>
    <dbReference type="NCBI Taxonomy" id="226505"/>
    <lineage>
        <taxon>Bacteria</taxon>
        <taxon>Pseudomonadati</taxon>
        <taxon>Bacteroidota</taxon>
        <taxon>Cytophagia</taxon>
        <taxon>Cytophagales</taxon>
        <taxon>Cyclobacteriaceae</taxon>
        <taxon>Algoriphagus</taxon>
    </lineage>
</organism>
<dbReference type="STRING" id="226505.SAMN05444394_4090"/>
<dbReference type="PANTHER" id="PTHR16026">
    <property type="entry name" value="CARTILAGE ACIDIC PROTEIN 1"/>
    <property type="match status" value="1"/>
</dbReference>
<reference evidence="6" key="1">
    <citation type="submission" date="2016-11" db="EMBL/GenBank/DDBJ databases">
        <authorList>
            <person name="Varghese N."/>
            <person name="Submissions S."/>
        </authorList>
    </citation>
    <scope>NUCLEOTIDE SEQUENCE [LARGE SCALE GENOMIC DNA]</scope>
    <source>
        <strain evidence="6">DSM 15292</strain>
    </source>
</reference>
<dbReference type="Pfam" id="PF07593">
    <property type="entry name" value="UnbV_ASPIC"/>
    <property type="match status" value="1"/>
</dbReference>
<keyword evidence="1" id="KW-0732">Signal</keyword>
<evidence type="ECO:0000259" key="4">
    <source>
        <dbReference type="Pfam" id="PF07593"/>
    </source>
</evidence>
<dbReference type="RefSeq" id="WP_074226858.1">
    <property type="nucleotide sequence ID" value="NZ_FSRC01000004.1"/>
</dbReference>
<keyword evidence="2" id="KW-0677">Repeat</keyword>
<dbReference type="SUPFAM" id="SSF69318">
    <property type="entry name" value="Integrin alpha N-terminal domain"/>
    <property type="match status" value="2"/>
</dbReference>
<dbReference type="InterPro" id="IPR013519">
    <property type="entry name" value="Int_alpha_beta-p"/>
</dbReference>
<evidence type="ECO:0000313" key="5">
    <source>
        <dbReference type="EMBL" id="SIO24317.1"/>
    </source>
</evidence>
<proteinExistence type="predicted"/>
<dbReference type="EMBL" id="FSRC01000004">
    <property type="protein sequence ID" value="SIO24317.1"/>
    <property type="molecule type" value="Genomic_DNA"/>
</dbReference>
<dbReference type="Proteomes" id="UP000185221">
    <property type="component" value="Unassembled WGS sequence"/>
</dbReference>
<dbReference type="SMART" id="SM00191">
    <property type="entry name" value="Int_alpha"/>
    <property type="match status" value="2"/>
</dbReference>
<keyword evidence="3" id="KW-0325">Glycoprotein</keyword>
<dbReference type="AlphaFoldDB" id="A0A1N6HWY5"/>
<dbReference type="InterPro" id="IPR028994">
    <property type="entry name" value="Integrin_alpha_N"/>
</dbReference>
<dbReference type="PANTHER" id="PTHR16026:SF0">
    <property type="entry name" value="CARTILAGE ACIDIC PROTEIN 1"/>
    <property type="match status" value="1"/>
</dbReference>
<accession>A0A1N6HWY5</accession>
<evidence type="ECO:0000256" key="2">
    <source>
        <dbReference type="ARBA" id="ARBA00022737"/>
    </source>
</evidence>
<evidence type="ECO:0000256" key="3">
    <source>
        <dbReference type="ARBA" id="ARBA00023180"/>
    </source>
</evidence>
<keyword evidence="6" id="KW-1185">Reference proteome</keyword>
<dbReference type="Pfam" id="PF13517">
    <property type="entry name" value="FG-GAP_3"/>
    <property type="match status" value="7"/>
</dbReference>
<sequence length="1116" mass="123777">MKNACFHFLIFTLFILTSCSKKTDLQEQQSLFESLPPQKTGVDFINTLNETEEFNIIEYLYFYNGGGVAAGDINNDGLIDLYFSSNQGPNKLYLNKGGIVFEDITLKAGLASEGPWKTGVTMADINGDGLLDIYVSRLGNWKTVVGRNELYINNGDLTFTESAEEYGLAFQGFSTQAAFFDFDKDGDLDMYLLNHAVHTERSYGGAESRYFDDGLAGDRLYRNNLESGEKKFTGITPQAGIFSSKIGYGLGIGISDINNDGWPDIYVSNDFNENDYLYINQKDGTFKEQISSGVNYSSRFSMGSDFSDFNNDGWIDFITMDMLPRDEIIQKMSAGEDSEEVYQLKLGFGFERQVSRNSLQLNNANGTFSEIGQYSGVYATDWSWAALFGDFDNDGWKDLFVTNGIVRRPNDLDYMNFVTNPEIEDGLQNKPNISDLELAGKMPPGDVGNFIFRNNGDLTFKDVSQEWGLSGNGISNGAIYADLDNDGDLDLVINNINQPAGIYENRLGHFSDSSKTVNYLKVRFDGLGLNKFGIGSRVELYYKDQIQVQENFTSRGFQSSIAPEVHFGFDGVQYLDSLKVIWSSGKSETLKNVKANTTLVLNESNATDTSTPAANTKASLLRILDEESTGIDFQHIENEFNDFNTEPLLPHKLSQEGPALAVGDLNGDGREDVFVGGASGQPGAVFIQSKKGRFDQVDQPLLEEDSNLEDVSAVFFDSNGDGFLDLLVGRGGNIQLPNDQGESTKIYLNDGKGIFDQKVKLSLEPNAQVSVVKAADFNGDGMEDLMIGGRNVAGKYGYTPKSYLLQNIGGNNYVNRTKEYAPDLEFIGMVKDAVWQDLDLDGNLDLIVVGEWIPITIFMNRGGKLNNETNSFGLEKSKGWWNSIAAEDINGDGYPDLVVGNLGLNSRLKASQEQPVKMIVNDFDENGTSEQIISYPVDGEYYTVATKDEIVKQMPSLKKKFLRYRDFAGKDVEELLTYLNTKEAKYLEAHLFESIVLVNQNGLDFRLEKLPAEAQFAPIEAIEVLDVNQDGYLDLVLGGNKTGASPYYGAYQGSWGQVLIGDSLGNFKTDTQNRLKIRGDVRGIKKVSVNAFTWLIYAKNDDALEVVQIDEAKPFK</sequence>
<evidence type="ECO:0000256" key="1">
    <source>
        <dbReference type="ARBA" id="ARBA00022729"/>
    </source>
</evidence>
<dbReference type="InterPro" id="IPR011519">
    <property type="entry name" value="UnbV_ASPIC"/>
</dbReference>
<gene>
    <name evidence="5" type="ORF">SAMN05444394_4090</name>
</gene>
<evidence type="ECO:0000313" key="6">
    <source>
        <dbReference type="Proteomes" id="UP000185221"/>
    </source>
</evidence>
<dbReference type="InterPro" id="IPR027039">
    <property type="entry name" value="Crtac1"/>
</dbReference>
<name>A0A1N6HWY5_9BACT</name>
<feature type="domain" description="ASPIC/UnbV" evidence="4">
    <location>
        <begin position="533"/>
        <end position="599"/>
    </location>
</feature>
<protein>
    <submittedName>
        <fullName evidence="5">FG-GAP repeat-containing protein</fullName>
    </submittedName>
</protein>
<dbReference type="PROSITE" id="PS51257">
    <property type="entry name" value="PROKAR_LIPOPROTEIN"/>
    <property type="match status" value="1"/>
</dbReference>
<dbReference type="OrthoDB" id="9816120at2"/>